<organism evidence="1 2">
    <name type="scientific">Sphaerotilus natans subsp. natans DSM 6575</name>
    <dbReference type="NCBI Taxonomy" id="1286631"/>
    <lineage>
        <taxon>Bacteria</taxon>
        <taxon>Pseudomonadati</taxon>
        <taxon>Pseudomonadota</taxon>
        <taxon>Betaproteobacteria</taxon>
        <taxon>Burkholderiales</taxon>
        <taxon>Sphaerotilaceae</taxon>
        <taxon>Sphaerotilus</taxon>
    </lineage>
</organism>
<sequence length="39" mass="4302">MPAALKLTLRKDGATQDFHDAVICTHRSAHLEHRPGIPP</sequence>
<dbReference type="AlphaFoldDB" id="A0A059KNL5"/>
<dbReference type="Proteomes" id="UP000026714">
    <property type="component" value="Unassembled WGS sequence"/>
</dbReference>
<evidence type="ECO:0000313" key="1">
    <source>
        <dbReference type="EMBL" id="KDB52975.1"/>
    </source>
</evidence>
<keyword evidence="2" id="KW-1185">Reference proteome</keyword>
<name>A0A059KNL5_9BURK</name>
<protein>
    <submittedName>
        <fullName evidence="1">Uncharacterized protein</fullName>
    </submittedName>
</protein>
<reference evidence="1 2" key="1">
    <citation type="journal article" date="2014" name="FEMS Microbiol. Ecol.">
        <title>Sphaerotilus natans encrusted with nanoball-shaped Fe(III) oxide minerals formed by nitrate-reducing mixotrophic Fe(II) oxidation.</title>
        <authorList>
            <person name="Park S."/>
            <person name="Kim D.H."/>
            <person name="Lee J.H."/>
            <person name="Hur H.G."/>
        </authorList>
    </citation>
    <scope>NUCLEOTIDE SEQUENCE [LARGE SCALE GENOMIC DNA]</scope>
    <source>
        <strain evidence="1 2">DSM 6575</strain>
    </source>
</reference>
<accession>A0A059KNL5</accession>
<evidence type="ECO:0000313" key="2">
    <source>
        <dbReference type="Proteomes" id="UP000026714"/>
    </source>
</evidence>
<gene>
    <name evidence="1" type="ORF">X805_13370</name>
</gene>
<comment type="caution">
    <text evidence="1">The sequence shown here is derived from an EMBL/GenBank/DDBJ whole genome shotgun (WGS) entry which is preliminary data.</text>
</comment>
<dbReference type="EMBL" id="AZRA01000032">
    <property type="protein sequence ID" value="KDB52975.1"/>
    <property type="molecule type" value="Genomic_DNA"/>
</dbReference>
<proteinExistence type="predicted"/>